<proteinExistence type="predicted"/>
<name>A0A3N5BAP0_9THEO</name>
<dbReference type="Proteomes" id="UP000282654">
    <property type="component" value="Unassembled WGS sequence"/>
</dbReference>
<evidence type="ECO:0000256" key="1">
    <source>
        <dbReference type="SAM" id="MobiDB-lite"/>
    </source>
</evidence>
<evidence type="ECO:0000313" key="2">
    <source>
        <dbReference type="EMBL" id="RPF46738.1"/>
    </source>
</evidence>
<protein>
    <submittedName>
        <fullName evidence="2">Uncharacterized protein</fullName>
    </submittedName>
</protein>
<gene>
    <name evidence="2" type="ORF">EDD75_0995</name>
</gene>
<accession>A0A3N5BAP0</accession>
<comment type="caution">
    <text evidence="2">The sequence shown here is derived from an EMBL/GenBank/DDBJ whole genome shotgun (WGS) entry which is preliminary data.</text>
</comment>
<dbReference type="EMBL" id="RKRE01000002">
    <property type="protein sequence ID" value="RPF46738.1"/>
    <property type="molecule type" value="Genomic_DNA"/>
</dbReference>
<keyword evidence="3" id="KW-1185">Reference proteome</keyword>
<dbReference type="AlphaFoldDB" id="A0A3N5BAP0"/>
<sequence>MGMFSFSSVPDVKKRYSSSPNRRRRPVPAAGSLSFPSQLTARNYTEKRVFQRNLYKVRKQTDHDQKRPSYLAGG</sequence>
<feature type="region of interest" description="Disordered" evidence="1">
    <location>
        <begin position="1"/>
        <end position="35"/>
    </location>
</feature>
<reference evidence="2 3" key="1">
    <citation type="submission" date="2018-11" db="EMBL/GenBank/DDBJ databases">
        <title>Genomic Encyclopedia of Type Strains, Phase IV (KMG-IV): sequencing the most valuable type-strain genomes for metagenomic binning, comparative biology and taxonomic classification.</title>
        <authorList>
            <person name="Goeker M."/>
        </authorList>
    </citation>
    <scope>NUCLEOTIDE SEQUENCE [LARGE SCALE GENOMIC DNA]</scope>
    <source>
        <strain evidence="2 3">DSM 102936</strain>
    </source>
</reference>
<organism evidence="2 3">
    <name type="scientific">Thermodesulfitimonas autotrophica</name>
    <dbReference type="NCBI Taxonomy" id="1894989"/>
    <lineage>
        <taxon>Bacteria</taxon>
        <taxon>Bacillati</taxon>
        <taxon>Bacillota</taxon>
        <taxon>Clostridia</taxon>
        <taxon>Thermoanaerobacterales</taxon>
        <taxon>Thermoanaerobacteraceae</taxon>
        <taxon>Thermodesulfitimonas</taxon>
    </lineage>
</organism>
<evidence type="ECO:0000313" key="3">
    <source>
        <dbReference type="Proteomes" id="UP000282654"/>
    </source>
</evidence>